<proteinExistence type="predicted"/>
<reference evidence="1 2" key="1">
    <citation type="submission" date="2021-06" db="EMBL/GenBank/DDBJ databases">
        <title>Whole genome sequences of Flavobacterium sp. KK2020170 and assembly.</title>
        <authorList>
            <person name="Kitahara K."/>
            <person name="Miyoshi S."/>
            <person name="Uesaka K."/>
        </authorList>
    </citation>
    <scope>NUCLEOTIDE SEQUENCE [LARGE SCALE GENOMIC DNA]</scope>
    <source>
        <strain evidence="1 2">KK2020170</strain>
    </source>
</reference>
<evidence type="ECO:0000313" key="2">
    <source>
        <dbReference type="Proteomes" id="UP000825258"/>
    </source>
</evidence>
<dbReference type="EMBL" id="AP024749">
    <property type="protein sequence ID" value="BCY27398.1"/>
    <property type="molecule type" value="Genomic_DNA"/>
</dbReference>
<dbReference type="Proteomes" id="UP000825258">
    <property type="component" value="Chromosome"/>
</dbReference>
<keyword evidence="2" id="KW-1185">Reference proteome</keyword>
<dbReference type="Pfam" id="PF13715">
    <property type="entry name" value="CarbopepD_reg_2"/>
    <property type="match status" value="1"/>
</dbReference>
<dbReference type="RefSeq" id="WP_221259023.1">
    <property type="nucleotide sequence ID" value="NZ_AP024749.1"/>
</dbReference>
<gene>
    <name evidence="1" type="ORF">KK2020170_02660</name>
</gene>
<dbReference type="InterPro" id="IPR008969">
    <property type="entry name" value="CarboxyPept-like_regulatory"/>
</dbReference>
<protein>
    <recommendedName>
        <fullName evidence="3">CarboxypepD_reg-like domain-containing protein</fullName>
    </recommendedName>
</protein>
<sequence length="282" mass="32472">MSKIFFYIGLLFCVTVFSQDKEREVLRGQIVADSMDVENITILNVTTNIGSVSDVDGFFSINVKAKDTLVFQGLSFLSQKYVLTESDFLIDDFKIKLEIKVNELDEVIVTPSSLTGILEVDTKKINVYGLDLAGIDVLKLSPDEIRNTKPLNPVTNSNFSPLMGVDFKALFGMFSSKKKKEKRKIERIEKHENEQWERKVMSKSFHEHLMARYSHNFFKSNLNIKNEDLVSFVFFAEPTFSEMAKLLKYENEIQLVEYLVKKSKEFNSNKNVQNDTNVIDEK</sequence>
<accession>A0ABN6HYQ9</accession>
<dbReference type="SUPFAM" id="SSF49464">
    <property type="entry name" value="Carboxypeptidase regulatory domain-like"/>
    <property type="match status" value="1"/>
</dbReference>
<organism evidence="1 2">
    <name type="scientific">Flavobacterium okayamense</name>
    <dbReference type="NCBI Taxonomy" id="2830782"/>
    <lineage>
        <taxon>Bacteria</taxon>
        <taxon>Pseudomonadati</taxon>
        <taxon>Bacteroidota</taxon>
        <taxon>Flavobacteriia</taxon>
        <taxon>Flavobacteriales</taxon>
        <taxon>Flavobacteriaceae</taxon>
        <taxon>Flavobacterium</taxon>
    </lineage>
</organism>
<evidence type="ECO:0008006" key="3">
    <source>
        <dbReference type="Google" id="ProtNLM"/>
    </source>
</evidence>
<name>A0ABN6HYQ9_9FLAO</name>
<evidence type="ECO:0000313" key="1">
    <source>
        <dbReference type="EMBL" id="BCY27398.1"/>
    </source>
</evidence>